<dbReference type="Gene3D" id="3.40.50.720">
    <property type="entry name" value="NAD(P)-binding Rossmann-like Domain"/>
    <property type="match status" value="1"/>
</dbReference>
<dbReference type="PANTHER" id="PTHR48106:SF17">
    <property type="entry name" value="ENOYL REDUCTASE (ER) DOMAIN-CONTAINING PROTEIN"/>
    <property type="match status" value="1"/>
</dbReference>
<dbReference type="GO" id="GO:0070402">
    <property type="term" value="F:NADPH binding"/>
    <property type="evidence" value="ECO:0007669"/>
    <property type="project" value="TreeGrafter"/>
</dbReference>
<dbReference type="SUPFAM" id="SSF50129">
    <property type="entry name" value="GroES-like"/>
    <property type="match status" value="1"/>
</dbReference>
<dbReference type="PANTHER" id="PTHR48106">
    <property type="entry name" value="QUINONE OXIDOREDUCTASE PIG3-RELATED"/>
    <property type="match status" value="1"/>
</dbReference>
<evidence type="ECO:0000256" key="2">
    <source>
        <dbReference type="ARBA" id="ARBA00023002"/>
    </source>
</evidence>
<protein>
    <submittedName>
        <fullName evidence="3">Zinc-binding dehydrogenase</fullName>
    </submittedName>
</protein>
<dbReference type="EMBL" id="CP042383">
    <property type="protein sequence ID" value="QEA42322.1"/>
    <property type="molecule type" value="Genomic_DNA"/>
</dbReference>
<organism evidence="3 4">
    <name type="scientific">Leuconostoc pseudomesenteroides</name>
    <dbReference type="NCBI Taxonomy" id="33968"/>
    <lineage>
        <taxon>Bacteria</taxon>
        <taxon>Bacillati</taxon>
        <taxon>Bacillota</taxon>
        <taxon>Bacilli</taxon>
        <taxon>Lactobacillales</taxon>
        <taxon>Lactobacillaceae</taxon>
        <taxon>Leuconostoc</taxon>
    </lineage>
</organism>
<dbReference type="RefSeq" id="WP_147651480.1">
    <property type="nucleotide sequence ID" value="NZ_BMBO01000005.1"/>
</dbReference>
<dbReference type="InterPro" id="IPR011032">
    <property type="entry name" value="GroES-like_sf"/>
</dbReference>
<proteinExistence type="predicted"/>
<sequence>MKAYIISGPQNLGADNLKLMDIPTPNATDDLVLVQTEAVGLNPVDYKLADDGNQNWHFPHVLGVDVAGIIVACGKNAKTSLRVGDRVCGHANLEENGTFGEYVLMHDYSLALIPETVTFEQAASILCGGMSAFQALYRKANLTGKSTILIHGGAGGVGSVAIQLAKRLGLTVITTVSSKKIEFVKMAGADHIIDYQTENVTEHVLKLTNGQGVDISINSISNEEIMQDILNRLAYNGQVISLTNSPFNVNMLDLAEKGLTISALNLGGAHRFHTLSEKADLATMAQELVQMIANNELDPMIGKIISFDNLVDGLSALKASQVTGKIVVKLS</sequence>
<dbReference type="SMART" id="SM00829">
    <property type="entry name" value="PKS_ER"/>
    <property type="match status" value="1"/>
</dbReference>
<evidence type="ECO:0000313" key="4">
    <source>
        <dbReference type="Proteomes" id="UP000321296"/>
    </source>
</evidence>
<dbReference type="InterPro" id="IPR013154">
    <property type="entry name" value="ADH-like_N"/>
</dbReference>
<keyword evidence="2" id="KW-0560">Oxidoreductase</keyword>
<evidence type="ECO:0000256" key="1">
    <source>
        <dbReference type="ARBA" id="ARBA00022857"/>
    </source>
</evidence>
<dbReference type="SUPFAM" id="SSF51735">
    <property type="entry name" value="NAD(P)-binding Rossmann-fold domains"/>
    <property type="match status" value="1"/>
</dbReference>
<dbReference type="InterPro" id="IPR036291">
    <property type="entry name" value="NAD(P)-bd_dom_sf"/>
</dbReference>
<dbReference type="AlphaFoldDB" id="A0A5B8SYP8"/>
<gene>
    <name evidence="3" type="ORF">FGL85_07275</name>
</gene>
<evidence type="ECO:0000313" key="3">
    <source>
        <dbReference type="EMBL" id="QEA42322.1"/>
    </source>
</evidence>
<reference evidence="3 4" key="1">
    <citation type="submission" date="2019-06" db="EMBL/GenBank/DDBJ databases">
        <title>Genome analyses of bacteria isolated from kimchi.</title>
        <authorList>
            <person name="Lee S."/>
            <person name="Ahn S."/>
            <person name="Roh S."/>
        </authorList>
    </citation>
    <scope>NUCLEOTIDE SEQUENCE [LARGE SCALE GENOMIC DNA]</scope>
    <source>
        <strain evidence="3 4">CBA3630</strain>
    </source>
</reference>
<dbReference type="GO" id="GO:0016651">
    <property type="term" value="F:oxidoreductase activity, acting on NAD(P)H"/>
    <property type="evidence" value="ECO:0007669"/>
    <property type="project" value="TreeGrafter"/>
</dbReference>
<dbReference type="InterPro" id="IPR020843">
    <property type="entry name" value="ER"/>
</dbReference>
<keyword evidence="1" id="KW-0521">NADP</keyword>
<accession>A0A5B8SYP8</accession>
<dbReference type="Pfam" id="PF00107">
    <property type="entry name" value="ADH_zinc_N"/>
    <property type="match status" value="1"/>
</dbReference>
<dbReference type="Proteomes" id="UP000321296">
    <property type="component" value="Chromosome"/>
</dbReference>
<dbReference type="Pfam" id="PF08240">
    <property type="entry name" value="ADH_N"/>
    <property type="match status" value="1"/>
</dbReference>
<dbReference type="KEGG" id="lpse:FGL85_07275"/>
<dbReference type="Gene3D" id="3.90.180.10">
    <property type="entry name" value="Medium-chain alcohol dehydrogenases, catalytic domain"/>
    <property type="match status" value="1"/>
</dbReference>
<dbReference type="InterPro" id="IPR013149">
    <property type="entry name" value="ADH-like_C"/>
</dbReference>
<name>A0A5B8SYP8_LEUPS</name>